<dbReference type="Proteomes" id="UP000037395">
    <property type="component" value="Unassembled WGS sequence"/>
</dbReference>
<dbReference type="EMBL" id="JPRF03000097">
    <property type="protein sequence ID" value="OEV32385.1"/>
    <property type="molecule type" value="Genomic_DNA"/>
</dbReference>
<feature type="compositionally biased region" description="Basic and acidic residues" evidence="1">
    <location>
        <begin position="55"/>
        <end position="70"/>
    </location>
</feature>
<dbReference type="AlphaFoldDB" id="A0A1E7MVD5"/>
<organism evidence="2 3">
    <name type="scientific">Kitasatospora aureofaciens</name>
    <name type="common">Streptomyces aureofaciens</name>
    <dbReference type="NCBI Taxonomy" id="1894"/>
    <lineage>
        <taxon>Bacteria</taxon>
        <taxon>Bacillati</taxon>
        <taxon>Actinomycetota</taxon>
        <taxon>Actinomycetes</taxon>
        <taxon>Kitasatosporales</taxon>
        <taxon>Streptomycetaceae</taxon>
        <taxon>Kitasatospora</taxon>
    </lineage>
</organism>
<evidence type="ECO:0000313" key="3">
    <source>
        <dbReference type="Proteomes" id="UP000037395"/>
    </source>
</evidence>
<accession>A0A1E7MVD5</accession>
<comment type="caution">
    <text evidence="2">The sequence shown here is derived from an EMBL/GenBank/DDBJ whole genome shotgun (WGS) entry which is preliminary data.</text>
</comment>
<feature type="region of interest" description="Disordered" evidence="1">
    <location>
        <begin position="40"/>
        <end position="89"/>
    </location>
</feature>
<proteinExistence type="predicted"/>
<protein>
    <submittedName>
        <fullName evidence="2">Uncharacterized protein</fullName>
    </submittedName>
</protein>
<keyword evidence="3" id="KW-1185">Reference proteome</keyword>
<gene>
    <name evidence="2" type="ORF">HS99_0016960</name>
</gene>
<evidence type="ECO:0000256" key="1">
    <source>
        <dbReference type="SAM" id="MobiDB-lite"/>
    </source>
</evidence>
<sequence length="106" mass="12018">MVAQTAPIRIERLMPREAEPRDRVASIELLASPQVHSYLGRPRSRDELEGELPEVPERWPGRLPGDDRLRGRQARPSPGSGACDRPWRSPTGRVWAMVFRLIVLGE</sequence>
<name>A0A1E7MVD5_KITAU</name>
<reference evidence="2" key="1">
    <citation type="submission" date="2016-08" db="EMBL/GenBank/DDBJ databases">
        <title>Sequencing, Assembly and Comparative Genomics of S. aureofaciens ATCC 10762.</title>
        <authorList>
            <person name="Gradnigo J.S."/>
            <person name="Johnson N."/>
            <person name="Somerville G.A."/>
        </authorList>
    </citation>
    <scope>NUCLEOTIDE SEQUENCE [LARGE SCALE GENOMIC DNA]</scope>
    <source>
        <strain evidence="2">ATCC 10762</strain>
    </source>
</reference>
<evidence type="ECO:0000313" key="2">
    <source>
        <dbReference type="EMBL" id="OEV32385.1"/>
    </source>
</evidence>